<protein>
    <recommendedName>
        <fullName evidence="13">Protein kinase domain-containing protein</fullName>
    </recommendedName>
</protein>
<evidence type="ECO:0000256" key="6">
    <source>
        <dbReference type="ARBA" id="ARBA00022741"/>
    </source>
</evidence>
<dbReference type="AlphaFoldDB" id="A0A6V7P1M1"/>
<feature type="domain" description="Protein kinase" evidence="13">
    <location>
        <begin position="253"/>
        <end position="527"/>
    </location>
</feature>
<keyword evidence="6 11" id="KW-0547">Nucleotide-binding</keyword>
<evidence type="ECO:0000256" key="5">
    <source>
        <dbReference type="ARBA" id="ARBA00022729"/>
    </source>
</evidence>
<dbReference type="GO" id="GO:0005886">
    <property type="term" value="C:plasma membrane"/>
    <property type="evidence" value="ECO:0007669"/>
    <property type="project" value="TreeGrafter"/>
</dbReference>
<name>A0A6V7P1M1_ANACO</name>
<evidence type="ECO:0000256" key="11">
    <source>
        <dbReference type="PROSITE-ProRule" id="PRU10141"/>
    </source>
</evidence>
<evidence type="ECO:0000256" key="12">
    <source>
        <dbReference type="SAM" id="Phobius"/>
    </source>
</evidence>
<gene>
    <name evidence="14" type="ORF">CB5_LOCUS7953</name>
</gene>
<keyword evidence="7" id="KW-0418">Kinase</keyword>
<dbReference type="GO" id="GO:0005524">
    <property type="term" value="F:ATP binding"/>
    <property type="evidence" value="ECO:0007669"/>
    <property type="project" value="UniProtKB-UniRule"/>
</dbReference>
<dbReference type="InterPro" id="IPR017441">
    <property type="entry name" value="Protein_kinase_ATP_BS"/>
</dbReference>
<dbReference type="EMBL" id="LR862144">
    <property type="protein sequence ID" value="CAD1824742.1"/>
    <property type="molecule type" value="Genomic_DNA"/>
</dbReference>
<feature type="transmembrane region" description="Helical" evidence="12">
    <location>
        <begin position="179"/>
        <end position="205"/>
    </location>
</feature>
<organism evidence="14">
    <name type="scientific">Ananas comosus var. bracteatus</name>
    <name type="common">red pineapple</name>
    <dbReference type="NCBI Taxonomy" id="296719"/>
    <lineage>
        <taxon>Eukaryota</taxon>
        <taxon>Viridiplantae</taxon>
        <taxon>Streptophyta</taxon>
        <taxon>Embryophyta</taxon>
        <taxon>Tracheophyta</taxon>
        <taxon>Spermatophyta</taxon>
        <taxon>Magnoliopsida</taxon>
        <taxon>Liliopsida</taxon>
        <taxon>Poales</taxon>
        <taxon>Bromeliaceae</taxon>
        <taxon>Bromelioideae</taxon>
        <taxon>Ananas</taxon>
    </lineage>
</organism>
<comment type="subcellular location">
    <subcellularLocation>
        <location evidence="1">Membrane</location>
        <topology evidence="1">Single-pass type I membrane protein</topology>
    </subcellularLocation>
</comment>
<dbReference type="PROSITE" id="PS50011">
    <property type="entry name" value="PROTEIN_KINASE_DOM"/>
    <property type="match status" value="1"/>
</dbReference>
<feature type="binding site" evidence="11">
    <location>
        <position position="281"/>
    </location>
    <ligand>
        <name>ATP</name>
        <dbReference type="ChEBI" id="CHEBI:30616"/>
    </ligand>
</feature>
<dbReference type="Gene3D" id="3.30.200.20">
    <property type="entry name" value="Phosphorylase Kinase, domain 1"/>
    <property type="match status" value="1"/>
</dbReference>
<dbReference type="PROSITE" id="PS00108">
    <property type="entry name" value="PROTEIN_KINASE_ST"/>
    <property type="match status" value="1"/>
</dbReference>
<keyword evidence="10 12" id="KW-0472">Membrane</keyword>
<dbReference type="InterPro" id="IPR011009">
    <property type="entry name" value="Kinase-like_dom_sf"/>
</dbReference>
<reference evidence="14" key="1">
    <citation type="submission" date="2020-07" db="EMBL/GenBank/DDBJ databases">
        <authorList>
            <person name="Lin J."/>
        </authorList>
    </citation>
    <scope>NUCLEOTIDE SEQUENCE</scope>
</reference>
<dbReference type="GO" id="GO:0007166">
    <property type="term" value="P:cell surface receptor signaling pathway"/>
    <property type="evidence" value="ECO:0007669"/>
    <property type="project" value="InterPro"/>
</dbReference>
<keyword evidence="9 12" id="KW-1133">Transmembrane helix</keyword>
<dbReference type="FunFam" id="3.30.200.20:FF:000043">
    <property type="entry name" value="Wall-associated receptor kinase 2"/>
    <property type="match status" value="1"/>
</dbReference>
<dbReference type="InterPro" id="IPR045274">
    <property type="entry name" value="WAK-like"/>
</dbReference>
<keyword evidence="5" id="KW-0732">Signal</keyword>
<evidence type="ECO:0000256" key="7">
    <source>
        <dbReference type="ARBA" id="ARBA00022777"/>
    </source>
</evidence>
<evidence type="ECO:0000259" key="13">
    <source>
        <dbReference type="PROSITE" id="PS50011"/>
    </source>
</evidence>
<keyword evidence="3" id="KW-0808">Transferase</keyword>
<evidence type="ECO:0000256" key="10">
    <source>
        <dbReference type="ARBA" id="ARBA00023136"/>
    </source>
</evidence>
<proteinExistence type="predicted"/>
<dbReference type="InterPro" id="IPR008271">
    <property type="entry name" value="Ser/Thr_kinase_AS"/>
</dbReference>
<accession>A0A6V7P1M1</accession>
<dbReference type="SMART" id="SM00220">
    <property type="entry name" value="S_TKc"/>
    <property type="match status" value="1"/>
</dbReference>
<dbReference type="Pfam" id="PF00069">
    <property type="entry name" value="Pkinase"/>
    <property type="match status" value="1"/>
</dbReference>
<evidence type="ECO:0000256" key="1">
    <source>
        <dbReference type="ARBA" id="ARBA00004479"/>
    </source>
</evidence>
<sequence>MATPYRFSSTLNKFTTIGCMTLAYLTVSDTVNSYFSGCVSMCRSRESLSNSSCTGIGCCQTAIPKGIDYCRVRFDENFNSSETYNFSRCGYAVLVEERAFEFSTSYITTGELYRRRLPLMVDWAASRASQISSRTRVEHEPARSFASPTQGGYWCSCPRGTHGDASSSGTCYPSQKLPLAVRLVIGICISLLIILIIMLCIHIILERRKLIKVKEENFRQHGGWLLLEEIGKRQGLAFKMFTEEELEQATNKFHKNNIIGNGSHGTVYKGILKDNRVIAIKRAKIINERQKKEFGKEMLILSQINHRNIVKLLGCCLEVEVPMLVYEYISNGTLFQLIHGISRRIYISLETRLKIALESAEALAYLHLSASTPIIHGDVKSANILLDDHLMAKVSDFGASILAPRDETQFVTLVQGTCGYLDPEYVQTCQLSDKSDVYSFGVVLLELLTGRKALHFEGTEIETSLSSTFLSAMNEGRFSELLDDQIEYDEEVERINEIAALAKACLNVKGEDMPSMKEVVEELNKKK</sequence>
<evidence type="ECO:0000313" key="14">
    <source>
        <dbReference type="EMBL" id="CAD1824742.1"/>
    </source>
</evidence>
<dbReference type="Gene3D" id="1.10.510.10">
    <property type="entry name" value="Transferase(Phosphotransferase) domain 1"/>
    <property type="match status" value="1"/>
</dbReference>
<evidence type="ECO:0000256" key="9">
    <source>
        <dbReference type="ARBA" id="ARBA00022989"/>
    </source>
</evidence>
<dbReference type="PANTHER" id="PTHR27005:SF479">
    <property type="entry name" value="OS06G0706600 PROTEIN"/>
    <property type="match status" value="1"/>
</dbReference>
<keyword evidence="8 11" id="KW-0067">ATP-binding</keyword>
<evidence type="ECO:0000256" key="2">
    <source>
        <dbReference type="ARBA" id="ARBA00022527"/>
    </source>
</evidence>
<dbReference type="CDD" id="cd14066">
    <property type="entry name" value="STKc_IRAK"/>
    <property type="match status" value="1"/>
</dbReference>
<keyword evidence="4 12" id="KW-0812">Transmembrane</keyword>
<dbReference type="GO" id="GO:0004674">
    <property type="term" value="F:protein serine/threonine kinase activity"/>
    <property type="evidence" value="ECO:0007669"/>
    <property type="project" value="UniProtKB-KW"/>
</dbReference>
<dbReference type="PROSITE" id="PS00107">
    <property type="entry name" value="PROTEIN_KINASE_ATP"/>
    <property type="match status" value="1"/>
</dbReference>
<keyword evidence="2" id="KW-0723">Serine/threonine-protein kinase</keyword>
<dbReference type="FunFam" id="1.10.510.10:FF:000084">
    <property type="entry name" value="Wall-associated receptor kinase 2"/>
    <property type="match status" value="1"/>
</dbReference>
<evidence type="ECO:0000256" key="8">
    <source>
        <dbReference type="ARBA" id="ARBA00022840"/>
    </source>
</evidence>
<dbReference type="PANTHER" id="PTHR27005">
    <property type="entry name" value="WALL-ASSOCIATED RECEPTOR KINASE-LIKE 21"/>
    <property type="match status" value="1"/>
</dbReference>
<dbReference type="SUPFAM" id="SSF56112">
    <property type="entry name" value="Protein kinase-like (PK-like)"/>
    <property type="match status" value="1"/>
</dbReference>
<evidence type="ECO:0000256" key="4">
    <source>
        <dbReference type="ARBA" id="ARBA00022692"/>
    </source>
</evidence>
<evidence type="ECO:0000256" key="3">
    <source>
        <dbReference type="ARBA" id="ARBA00022679"/>
    </source>
</evidence>
<dbReference type="InterPro" id="IPR000719">
    <property type="entry name" value="Prot_kinase_dom"/>
</dbReference>